<accession>A0A822ZKK6</accession>
<evidence type="ECO:0000313" key="1">
    <source>
        <dbReference type="EMBL" id="DAD45050.1"/>
    </source>
</evidence>
<gene>
    <name evidence="1" type="ORF">HUJ06_003280</name>
</gene>
<dbReference type="Proteomes" id="UP000607653">
    <property type="component" value="Unassembled WGS sequence"/>
</dbReference>
<sequence>MAGLTSILAGMEKLNHYYYDSWRKCMESYLQGKDLLEVTIGGKTIAPIDKNDKKKWKIMAGKDLYAIKITVEKEFLEQRPRFQVKLGIFYLNYFPKQMKLGFRCWKMILH</sequence>
<keyword evidence="2" id="KW-1185">Reference proteome</keyword>
<dbReference type="EMBL" id="DUZY01000007">
    <property type="protein sequence ID" value="DAD45050.1"/>
    <property type="molecule type" value="Genomic_DNA"/>
</dbReference>
<proteinExistence type="predicted"/>
<dbReference type="AlphaFoldDB" id="A0A822ZKK6"/>
<reference evidence="1 2" key="1">
    <citation type="journal article" date="2020" name="Mol. Biol. Evol.">
        <title>Distinct Expression and Methylation Patterns for Genes with Different Fates following a Single Whole-Genome Duplication in Flowering Plants.</title>
        <authorList>
            <person name="Shi T."/>
            <person name="Rahmani R.S."/>
            <person name="Gugger P.F."/>
            <person name="Wang M."/>
            <person name="Li H."/>
            <person name="Zhang Y."/>
            <person name="Li Z."/>
            <person name="Wang Q."/>
            <person name="Van de Peer Y."/>
            <person name="Marchal K."/>
            <person name="Chen J."/>
        </authorList>
    </citation>
    <scope>NUCLEOTIDE SEQUENCE [LARGE SCALE GENOMIC DNA]</scope>
    <source>
        <tissue evidence="1">Leaf</tissue>
    </source>
</reference>
<name>A0A822ZKK6_NELNU</name>
<organism evidence="1 2">
    <name type="scientific">Nelumbo nucifera</name>
    <name type="common">Sacred lotus</name>
    <dbReference type="NCBI Taxonomy" id="4432"/>
    <lineage>
        <taxon>Eukaryota</taxon>
        <taxon>Viridiplantae</taxon>
        <taxon>Streptophyta</taxon>
        <taxon>Embryophyta</taxon>
        <taxon>Tracheophyta</taxon>
        <taxon>Spermatophyta</taxon>
        <taxon>Magnoliopsida</taxon>
        <taxon>Proteales</taxon>
        <taxon>Nelumbonaceae</taxon>
        <taxon>Nelumbo</taxon>
    </lineage>
</organism>
<protein>
    <submittedName>
        <fullName evidence="1">Uncharacterized protein</fullName>
    </submittedName>
</protein>
<comment type="caution">
    <text evidence="1">The sequence shown here is derived from an EMBL/GenBank/DDBJ whole genome shotgun (WGS) entry which is preliminary data.</text>
</comment>
<evidence type="ECO:0000313" key="2">
    <source>
        <dbReference type="Proteomes" id="UP000607653"/>
    </source>
</evidence>